<name>A0A0W8E9I3_9ZZZZ</name>
<gene>
    <name evidence="2" type="ORF">ASZ90_017355</name>
</gene>
<feature type="domain" description="Competence protein CoiA-like N-terminal" evidence="1">
    <location>
        <begin position="12"/>
        <end position="51"/>
    </location>
</feature>
<dbReference type="AlphaFoldDB" id="A0A0W8E9I3"/>
<comment type="caution">
    <text evidence="2">The sequence shown here is derived from an EMBL/GenBank/DDBJ whole genome shotgun (WGS) entry which is preliminary data.</text>
</comment>
<accession>A0A0W8E9I3</accession>
<dbReference type="Pfam" id="PF25164">
    <property type="entry name" value="CoiA_N"/>
    <property type="match status" value="1"/>
</dbReference>
<protein>
    <recommendedName>
        <fullName evidence="1">Competence protein CoiA-like N-terminal domain-containing protein</fullName>
    </recommendedName>
</protein>
<organism evidence="2">
    <name type="scientific">hydrocarbon metagenome</name>
    <dbReference type="NCBI Taxonomy" id="938273"/>
    <lineage>
        <taxon>unclassified sequences</taxon>
        <taxon>metagenomes</taxon>
        <taxon>ecological metagenomes</taxon>
    </lineage>
</organism>
<dbReference type="InterPro" id="IPR057253">
    <property type="entry name" value="CoiA-like_N"/>
</dbReference>
<evidence type="ECO:0000313" key="2">
    <source>
        <dbReference type="EMBL" id="KUG05282.1"/>
    </source>
</evidence>
<evidence type="ECO:0000259" key="1">
    <source>
        <dbReference type="Pfam" id="PF25164"/>
    </source>
</evidence>
<proteinExistence type="predicted"/>
<reference evidence="2" key="1">
    <citation type="journal article" date="2015" name="Proc. Natl. Acad. Sci. U.S.A.">
        <title>Networks of energetic and metabolic interactions define dynamics in microbial communities.</title>
        <authorList>
            <person name="Embree M."/>
            <person name="Liu J.K."/>
            <person name="Al-Bassam M.M."/>
            <person name="Zengler K."/>
        </authorList>
    </citation>
    <scope>NUCLEOTIDE SEQUENCE</scope>
</reference>
<sequence length="554" mass="63497">MEWAFDKVSQQDINAKDAIRTANRYTCPVCGIECTLRRGNVKKPYFAHINGAAPEACENYHPRNGTNGNNGHLGFRFHPFPKLYIRTYNSSNWYLEILIYDYPLEKGEISIPFGLFGQVKISIPEIKVGGIRIPVKTMESYALQTSDEVTPPYEQMICSSIDGLDQKNYNVFYCSDGSGMRLHKKQSLIWGQQYFIVWHMNLGMLGWLPNNVLPQEKLNTNDQWLCKMICLPDAQNPTVEKWVNNKLNYQIKHPPLTLSTLFPIPDRILDDGSLQISETKFIFLSIDRNTTSEDFHELIFVSEALPQYTKKINLCGQMPIIFALNPLPLGRTHLWIDGYPDISISLYHTQSMFCDQYIPGVEFTFQDSETNEYISSPAFSSYTTFQLKKILLGNTSLVQVSLPKKASVLIGIQGDNKKLLKEYSIPEGSHKAFEQQLKDEIVQLLGKGKLVIDFGNYGKVEVDNELNTDEKISLTDSNRKKLKWIIAQISLENNLYPIGGIKEFPNLKLTKHWFNEDDYILIKKLIGNRFVPSFLLPYIRSVIQEISIQLKLFS</sequence>
<dbReference type="EMBL" id="LNQE01001822">
    <property type="protein sequence ID" value="KUG05282.1"/>
    <property type="molecule type" value="Genomic_DNA"/>
</dbReference>